<proteinExistence type="predicted"/>
<evidence type="ECO:0000313" key="2">
    <source>
        <dbReference type="EMBL" id="MYR35346.1"/>
    </source>
</evidence>
<organism evidence="2 3">
    <name type="scientific">Nocardiopsis alba</name>
    <dbReference type="NCBI Taxonomy" id="53437"/>
    <lineage>
        <taxon>Bacteria</taxon>
        <taxon>Bacillati</taxon>
        <taxon>Actinomycetota</taxon>
        <taxon>Actinomycetes</taxon>
        <taxon>Streptosporangiales</taxon>
        <taxon>Nocardiopsidaceae</taxon>
        <taxon>Nocardiopsis</taxon>
    </lineage>
</organism>
<accession>A0A7K2IZR9</accession>
<keyword evidence="2" id="KW-0808">Transferase</keyword>
<dbReference type="SUPFAM" id="SSF53335">
    <property type="entry name" value="S-adenosyl-L-methionine-dependent methyltransferases"/>
    <property type="match status" value="1"/>
</dbReference>
<evidence type="ECO:0000259" key="1">
    <source>
        <dbReference type="Pfam" id="PF13649"/>
    </source>
</evidence>
<protein>
    <submittedName>
        <fullName evidence="2">Methyltransferase domain-containing protein</fullName>
    </submittedName>
</protein>
<dbReference type="Proteomes" id="UP000467124">
    <property type="component" value="Unassembled WGS sequence"/>
</dbReference>
<dbReference type="GO" id="GO:0008168">
    <property type="term" value="F:methyltransferase activity"/>
    <property type="evidence" value="ECO:0007669"/>
    <property type="project" value="UniProtKB-KW"/>
</dbReference>
<dbReference type="InterPro" id="IPR050508">
    <property type="entry name" value="Methyltransf_Superfamily"/>
</dbReference>
<dbReference type="PANTHER" id="PTHR42912">
    <property type="entry name" value="METHYLTRANSFERASE"/>
    <property type="match status" value="1"/>
</dbReference>
<gene>
    <name evidence="2" type="ORF">GTW20_24555</name>
</gene>
<dbReference type="AlphaFoldDB" id="A0A7K2IZR9"/>
<dbReference type="GO" id="GO:0032259">
    <property type="term" value="P:methylation"/>
    <property type="evidence" value="ECO:0007669"/>
    <property type="project" value="UniProtKB-KW"/>
</dbReference>
<comment type="caution">
    <text evidence="2">The sequence shown here is derived from an EMBL/GenBank/DDBJ whole genome shotgun (WGS) entry which is preliminary data.</text>
</comment>
<dbReference type="Pfam" id="PF13649">
    <property type="entry name" value="Methyltransf_25"/>
    <property type="match status" value="1"/>
</dbReference>
<dbReference type="RefSeq" id="WP_161112026.1">
    <property type="nucleotide sequence ID" value="NZ_WWHY01000001.1"/>
</dbReference>
<name>A0A7K2IZR9_9ACTN</name>
<keyword evidence="2" id="KW-0489">Methyltransferase</keyword>
<dbReference type="CDD" id="cd02440">
    <property type="entry name" value="AdoMet_MTases"/>
    <property type="match status" value="1"/>
</dbReference>
<dbReference type="InterPro" id="IPR029063">
    <property type="entry name" value="SAM-dependent_MTases_sf"/>
</dbReference>
<feature type="domain" description="Methyltransferase" evidence="1">
    <location>
        <begin position="40"/>
        <end position="141"/>
    </location>
</feature>
<reference evidence="2 3" key="1">
    <citation type="journal article" date="2019" name="Nat. Commun.">
        <title>The antimicrobial potential of Streptomyces from insect microbiomes.</title>
        <authorList>
            <person name="Chevrette M.G."/>
            <person name="Carlson C.M."/>
            <person name="Ortega H.E."/>
            <person name="Thomas C."/>
            <person name="Ananiev G.E."/>
            <person name="Barns K.J."/>
            <person name="Book A.J."/>
            <person name="Cagnazzo J."/>
            <person name="Carlos C."/>
            <person name="Flanigan W."/>
            <person name="Grubbs K.J."/>
            <person name="Horn H.A."/>
            <person name="Hoffmann F.M."/>
            <person name="Klassen J.L."/>
            <person name="Knack J.J."/>
            <person name="Lewin G.R."/>
            <person name="McDonald B.R."/>
            <person name="Muller L."/>
            <person name="Melo W.G.P."/>
            <person name="Pinto-Tomas A.A."/>
            <person name="Schmitz A."/>
            <person name="Wendt-Pienkowski E."/>
            <person name="Wildman S."/>
            <person name="Zhao M."/>
            <person name="Zhang F."/>
            <person name="Bugni T.S."/>
            <person name="Andes D.R."/>
            <person name="Pupo M.T."/>
            <person name="Currie C.R."/>
        </authorList>
    </citation>
    <scope>NUCLEOTIDE SEQUENCE [LARGE SCALE GENOMIC DNA]</scope>
    <source>
        <strain evidence="2 3">SID5840</strain>
    </source>
</reference>
<dbReference type="PANTHER" id="PTHR42912:SF80">
    <property type="entry name" value="METHYLTRANSFERASE DOMAIN-CONTAINING PROTEIN"/>
    <property type="match status" value="1"/>
</dbReference>
<dbReference type="EMBL" id="WWHY01000001">
    <property type="protein sequence ID" value="MYR35346.1"/>
    <property type="molecule type" value="Genomic_DNA"/>
</dbReference>
<sequence>MVDRHFSLPSMAELYDHFHFWGCSPDDDFYLEAVMEARSVLDVGCGTGLLLRKAREHGHTGRLVGLDPADAMLAVGRRDRDDVEWTLGDLVEGPYDGEAPPLEEGGFDLVVMTGHAFQVFLTDEETRENLSRVRRLLAPEGRLIFETRNPAARGWEAWNPERVRTVRGPEGRSATSVHRLERVEGDLVTFTSTYTLKGWREIGSSRSTLRFPDAGTVRSLLGEAGLRTAALYGYWDRSPLTDTSEEIIVFARPA</sequence>
<dbReference type="InterPro" id="IPR041698">
    <property type="entry name" value="Methyltransf_25"/>
</dbReference>
<evidence type="ECO:0000313" key="3">
    <source>
        <dbReference type="Proteomes" id="UP000467124"/>
    </source>
</evidence>
<dbReference type="Gene3D" id="3.40.50.150">
    <property type="entry name" value="Vaccinia Virus protein VP39"/>
    <property type="match status" value="1"/>
</dbReference>